<evidence type="ECO:0000313" key="2">
    <source>
        <dbReference type="EMBL" id="OJI93691.1"/>
    </source>
</evidence>
<feature type="region of interest" description="Disordered" evidence="1">
    <location>
        <begin position="216"/>
        <end position="266"/>
    </location>
</feature>
<dbReference type="Proteomes" id="UP000184514">
    <property type="component" value="Unassembled WGS sequence"/>
</dbReference>
<dbReference type="STRING" id="696762.PFRI_20740"/>
<dbReference type="EMBL" id="MLCB01000135">
    <property type="protein sequence ID" value="OJI93691.1"/>
    <property type="molecule type" value="Genomic_DNA"/>
</dbReference>
<dbReference type="OrthoDB" id="7875768at2"/>
<proteinExistence type="predicted"/>
<dbReference type="RefSeq" id="WP_072630632.1">
    <property type="nucleotide sequence ID" value="NZ_MLCB01000135.1"/>
</dbReference>
<comment type="caution">
    <text evidence="2">The sequence shown here is derived from an EMBL/GenBank/DDBJ whole genome shotgun (WGS) entry which is preliminary data.</text>
</comment>
<sequence>MSDPVINIEIEDVLSSIRRLVSDEARASEKLDREVGFSSDVPPQPVELEQENSWSDADSTTPAPKVAPPALVLTPALRIEPEVDEKTAQNDEQTTDLSSDGQDAMPALILTQHEENAQFDENPSEVDVSDGDSDTLLLSRDIETQQTSAEQATPDAEFVEDQPADDVVEVEVVTEQVSDEVALDEPEQVEAIEAAEEPVTIEDKIAALEALISRSDTDFEPDGADDGANAGRPGKSLPWEDSQEQRVSGLPTGDLPDPSNPSQTAAFNDGAAAFERAHAEAVDAAQTEIAENASETLLASGDVTGVLDEDMLRDMVAEIVRQELQGPLGERITRNVRKLVRREIYRALAANELD</sequence>
<keyword evidence="3" id="KW-1185">Reference proteome</keyword>
<protein>
    <submittedName>
        <fullName evidence="2">Uncharacterized protein</fullName>
    </submittedName>
</protein>
<feature type="compositionally biased region" description="Polar residues" evidence="1">
    <location>
        <begin position="90"/>
        <end position="101"/>
    </location>
</feature>
<gene>
    <name evidence="2" type="ORF">PFRI_20740</name>
</gene>
<evidence type="ECO:0000313" key="3">
    <source>
        <dbReference type="Proteomes" id="UP000184514"/>
    </source>
</evidence>
<feature type="compositionally biased region" description="Low complexity" evidence="1">
    <location>
        <begin position="60"/>
        <end position="77"/>
    </location>
</feature>
<feature type="compositionally biased region" description="Acidic residues" evidence="1">
    <location>
        <begin position="122"/>
        <end position="133"/>
    </location>
</feature>
<evidence type="ECO:0000256" key="1">
    <source>
        <dbReference type="SAM" id="MobiDB-lite"/>
    </source>
</evidence>
<feature type="region of interest" description="Disordered" evidence="1">
    <location>
        <begin position="177"/>
        <end position="196"/>
    </location>
</feature>
<dbReference type="AlphaFoldDB" id="A0A1L9NWS2"/>
<reference evidence="2 3" key="1">
    <citation type="submission" date="2016-10" db="EMBL/GenBank/DDBJ databases">
        <title>Genome sequence of Planktotalea frisia SH6-1.</title>
        <authorList>
            <person name="Poehlein A."/>
            <person name="Bakenhus I."/>
            <person name="Voget S."/>
            <person name="Brinkhoff T."/>
            <person name="Simon M."/>
        </authorList>
    </citation>
    <scope>NUCLEOTIDE SEQUENCE [LARGE SCALE GENOMIC DNA]</scope>
    <source>
        <strain evidence="2 3">SH6-1</strain>
    </source>
</reference>
<accession>A0A1L9NWS2</accession>
<feature type="compositionally biased region" description="Basic and acidic residues" evidence="1">
    <location>
        <begin position="79"/>
        <end position="89"/>
    </location>
</feature>
<organism evidence="2 3">
    <name type="scientific">Planktotalea frisia</name>
    <dbReference type="NCBI Taxonomy" id="696762"/>
    <lineage>
        <taxon>Bacteria</taxon>
        <taxon>Pseudomonadati</taxon>
        <taxon>Pseudomonadota</taxon>
        <taxon>Alphaproteobacteria</taxon>
        <taxon>Rhodobacterales</taxon>
        <taxon>Paracoccaceae</taxon>
        <taxon>Planktotalea</taxon>
    </lineage>
</organism>
<name>A0A1L9NWS2_9RHOB</name>
<feature type="region of interest" description="Disordered" evidence="1">
    <location>
        <begin position="27"/>
        <end position="164"/>
    </location>
</feature>